<gene>
    <name evidence="1" type="ORF">BC793_14737</name>
</gene>
<reference evidence="1 2" key="1">
    <citation type="submission" date="2018-05" db="EMBL/GenBank/DDBJ databases">
        <title>Genomic Encyclopedia of Archaeal and Bacterial Type Strains, Phase II (KMG-II): from individual species to whole genera.</title>
        <authorList>
            <person name="Goeker M."/>
        </authorList>
    </citation>
    <scope>NUCLEOTIDE SEQUENCE [LARGE SCALE GENOMIC DNA]</scope>
    <source>
        <strain evidence="1 2">DSM 45184</strain>
    </source>
</reference>
<organism evidence="1 2">
    <name type="scientific">Actinoplanes xinjiangensis</name>
    <dbReference type="NCBI Taxonomy" id="512350"/>
    <lineage>
        <taxon>Bacteria</taxon>
        <taxon>Bacillati</taxon>
        <taxon>Actinomycetota</taxon>
        <taxon>Actinomycetes</taxon>
        <taxon>Micromonosporales</taxon>
        <taxon>Micromonosporaceae</taxon>
        <taxon>Actinoplanes</taxon>
    </lineage>
</organism>
<accession>A0A316EDU7</accession>
<evidence type="ECO:0000313" key="1">
    <source>
        <dbReference type="EMBL" id="PWK29123.1"/>
    </source>
</evidence>
<dbReference type="Proteomes" id="UP000245697">
    <property type="component" value="Unassembled WGS sequence"/>
</dbReference>
<evidence type="ECO:0000313" key="2">
    <source>
        <dbReference type="Proteomes" id="UP000245697"/>
    </source>
</evidence>
<proteinExistence type="predicted"/>
<sequence>MDQATADAALAPGNAIFGEEDDQIFLGRVTWTPPARSKVDSTLRIVILDKRSHLTPGWIAVKSDRQDEVGSGWDGSLDAAAERYSWLHDFDTRQLDGSYGGASTFITSSLDASPVTFQTVLRPARPGTPPGSAIATAPAAVGDLMIVLISVGPDGEVHWAHRQLN</sequence>
<comment type="caution">
    <text evidence="1">The sequence shown here is derived from an EMBL/GenBank/DDBJ whole genome shotgun (WGS) entry which is preliminary data.</text>
</comment>
<dbReference type="EMBL" id="QGGR01000047">
    <property type="protein sequence ID" value="PWK29123.1"/>
    <property type="molecule type" value="Genomic_DNA"/>
</dbReference>
<keyword evidence="2" id="KW-1185">Reference proteome</keyword>
<dbReference type="RefSeq" id="WP_146246765.1">
    <property type="nucleotide sequence ID" value="NZ_BONA01000110.1"/>
</dbReference>
<protein>
    <submittedName>
        <fullName evidence="1">Uncharacterized protein</fullName>
    </submittedName>
</protein>
<dbReference type="AlphaFoldDB" id="A0A316EDU7"/>
<name>A0A316EDU7_9ACTN</name>
<dbReference type="OrthoDB" id="3831379at2"/>